<organism evidence="1">
    <name type="scientific">Bosea sp. NBC_00436</name>
    <dbReference type="NCBI Taxonomy" id="2969620"/>
    <lineage>
        <taxon>Bacteria</taxon>
        <taxon>Pseudomonadati</taxon>
        <taxon>Pseudomonadota</taxon>
        <taxon>Alphaproteobacteria</taxon>
        <taxon>Hyphomicrobiales</taxon>
        <taxon>Boseaceae</taxon>
        <taxon>Bosea</taxon>
    </lineage>
</organism>
<evidence type="ECO:0000313" key="1">
    <source>
        <dbReference type="EMBL" id="UZF88894.1"/>
    </source>
</evidence>
<dbReference type="EMBL" id="CP102774">
    <property type="protein sequence ID" value="UZF88894.1"/>
    <property type="molecule type" value="Genomic_DNA"/>
</dbReference>
<protein>
    <recommendedName>
        <fullName evidence="2">DUF1127 domain-containing protein</fullName>
    </recommendedName>
</protein>
<evidence type="ECO:0008006" key="2">
    <source>
        <dbReference type="Google" id="ProtNLM"/>
    </source>
</evidence>
<sequence>MTCASHAAPLERSGGSSLLHGLLTRWQRLVAIPRTEHRLATLDDHALCDLGLPRDVVEPPHPRDAADIWLGRIPG</sequence>
<name>A0A9E7ZRB1_9HYPH</name>
<reference evidence="1" key="1">
    <citation type="submission" date="2022-08" db="EMBL/GenBank/DDBJ databases">
        <title>Complete Genome Sequences of 2 Bosea sp. soil isolates.</title>
        <authorList>
            <person name="Alvarez Arevalo M."/>
            <person name="Sterndorff E.B."/>
            <person name="Faurdal D."/>
            <person name="Joergensen T.S."/>
            <person name="Weber T."/>
        </authorList>
    </citation>
    <scope>NUCLEOTIDE SEQUENCE</scope>
    <source>
        <strain evidence="1">NBC_00436</strain>
    </source>
</reference>
<accession>A0A9E7ZRB1</accession>
<gene>
    <name evidence="1" type="ORF">NWE54_08955</name>
</gene>
<dbReference type="AlphaFoldDB" id="A0A9E7ZRB1"/>
<proteinExistence type="predicted"/>